<dbReference type="AlphaFoldDB" id="H2UR62"/>
<protein>
    <submittedName>
        <fullName evidence="9">Vasotocin-neurophysin VT 1</fullName>
    </submittedName>
</protein>
<evidence type="ECO:0000256" key="6">
    <source>
        <dbReference type="ARBA" id="ARBA00023157"/>
    </source>
</evidence>
<evidence type="ECO:0000256" key="1">
    <source>
        <dbReference type="ARBA" id="ARBA00007369"/>
    </source>
</evidence>
<evidence type="ECO:0000256" key="5">
    <source>
        <dbReference type="ARBA" id="ARBA00022815"/>
    </source>
</evidence>
<dbReference type="GO" id="GO:0000209">
    <property type="term" value="P:protein polyubiquitination"/>
    <property type="evidence" value="ECO:0007669"/>
    <property type="project" value="TreeGrafter"/>
</dbReference>
<reference evidence="9 10" key="1">
    <citation type="journal article" date="2011" name="Genome Biol. Evol.">
        <title>Integration of the genetic map and genome assembly of fugu facilitates insights into distinct features of genome evolution in teleosts and mammals.</title>
        <authorList>
            <person name="Kai W."/>
            <person name="Kikuchi K."/>
            <person name="Tohari S."/>
            <person name="Chew A.K."/>
            <person name="Tay A."/>
            <person name="Fujiwara A."/>
            <person name="Hosoya S."/>
            <person name="Suetake H."/>
            <person name="Naruse K."/>
            <person name="Brenner S."/>
            <person name="Suzuki Y."/>
            <person name="Venkatesh B."/>
        </authorList>
    </citation>
    <scope>NUCLEOTIDE SEQUENCE [LARGE SCALE GENOMIC DNA]</scope>
</reference>
<reference evidence="9" key="3">
    <citation type="submission" date="2025-09" db="UniProtKB">
        <authorList>
            <consortium name="Ensembl"/>
        </authorList>
    </citation>
    <scope>IDENTIFICATION</scope>
</reference>
<dbReference type="FunFam" id="2.60.9.10:FF:000001">
    <property type="entry name" value="oxytocin-neurophysin 1"/>
    <property type="match status" value="1"/>
</dbReference>
<keyword evidence="10" id="KW-1185">Reference proteome</keyword>
<dbReference type="Proteomes" id="UP000005226">
    <property type="component" value="Chromosome 21"/>
</dbReference>
<evidence type="ECO:0000313" key="9">
    <source>
        <dbReference type="Ensembl" id="ENSTRUP00000039435.3"/>
    </source>
</evidence>
<keyword evidence="4" id="KW-0732">Signal</keyword>
<gene>
    <name evidence="9" type="primary">avp</name>
</gene>
<name>H2UR62_TAKRU</name>
<dbReference type="Ensembl" id="ENSTRUT00000039576.3">
    <property type="protein sequence ID" value="ENSTRUP00000039435.3"/>
    <property type="gene ID" value="ENSTRUG00000015413.3"/>
</dbReference>
<feature type="compositionally biased region" description="Basic and acidic residues" evidence="7">
    <location>
        <begin position="92"/>
        <end position="118"/>
    </location>
</feature>
<dbReference type="InterPro" id="IPR000981">
    <property type="entry name" value="Neurhyp_horm"/>
</dbReference>
<evidence type="ECO:0000313" key="10">
    <source>
        <dbReference type="Proteomes" id="UP000005226"/>
    </source>
</evidence>
<evidence type="ECO:0000256" key="2">
    <source>
        <dbReference type="ARBA" id="ARBA00022685"/>
    </source>
</evidence>
<dbReference type="GO" id="GO:0034450">
    <property type="term" value="F:ubiquitin-ubiquitin ligase activity"/>
    <property type="evidence" value="ECO:0007669"/>
    <property type="project" value="TreeGrafter"/>
</dbReference>
<dbReference type="GO" id="GO:0005576">
    <property type="term" value="C:extracellular region"/>
    <property type="evidence" value="ECO:0007669"/>
    <property type="project" value="InterPro"/>
</dbReference>
<accession>H2UR62</accession>
<proteinExistence type="inferred from homology"/>
<dbReference type="Gene3D" id="2.60.9.10">
    <property type="entry name" value="Neurohypophysial hormone domain"/>
    <property type="match status" value="1"/>
</dbReference>
<evidence type="ECO:0000256" key="3">
    <source>
        <dbReference type="ARBA" id="ARBA00022702"/>
    </source>
</evidence>
<dbReference type="PANTHER" id="PTHR13492:SF2">
    <property type="entry name" value="RING FINGER PROTEIN 37"/>
    <property type="match status" value="1"/>
</dbReference>
<dbReference type="InterPro" id="IPR039847">
    <property type="entry name" value="Ubox5"/>
</dbReference>
<evidence type="ECO:0000259" key="8">
    <source>
        <dbReference type="Pfam" id="PF19318"/>
    </source>
</evidence>
<evidence type="ECO:0000256" key="4">
    <source>
        <dbReference type="ARBA" id="ARBA00022729"/>
    </source>
</evidence>
<dbReference type="PRINTS" id="PR00831">
    <property type="entry name" value="NEUROPHYSIN"/>
</dbReference>
<keyword evidence="2" id="KW-0165">Cleavage on pair of basic residues</keyword>
<dbReference type="GO" id="GO:0031625">
    <property type="term" value="F:ubiquitin protein ligase binding"/>
    <property type="evidence" value="ECO:0007669"/>
    <property type="project" value="TreeGrafter"/>
</dbReference>
<feature type="region of interest" description="Disordered" evidence="7">
    <location>
        <begin position="92"/>
        <end position="125"/>
    </location>
</feature>
<evidence type="ECO:0000256" key="7">
    <source>
        <dbReference type="SAM" id="MobiDB-lite"/>
    </source>
</evidence>
<dbReference type="GO" id="GO:0005185">
    <property type="term" value="F:neurohypophyseal hormone activity"/>
    <property type="evidence" value="ECO:0007669"/>
    <property type="project" value="InterPro"/>
</dbReference>
<dbReference type="Pfam" id="PF00184">
    <property type="entry name" value="Hormone_5"/>
    <property type="match status" value="1"/>
</dbReference>
<organism evidence="9 10">
    <name type="scientific">Takifugu rubripes</name>
    <name type="common">Japanese pufferfish</name>
    <name type="synonym">Fugu rubripes</name>
    <dbReference type="NCBI Taxonomy" id="31033"/>
    <lineage>
        <taxon>Eukaryota</taxon>
        <taxon>Metazoa</taxon>
        <taxon>Chordata</taxon>
        <taxon>Craniata</taxon>
        <taxon>Vertebrata</taxon>
        <taxon>Euteleostomi</taxon>
        <taxon>Actinopterygii</taxon>
        <taxon>Neopterygii</taxon>
        <taxon>Teleostei</taxon>
        <taxon>Neoteleostei</taxon>
        <taxon>Acanthomorphata</taxon>
        <taxon>Eupercaria</taxon>
        <taxon>Tetraodontiformes</taxon>
        <taxon>Tetradontoidea</taxon>
        <taxon>Tetraodontidae</taxon>
        <taxon>Takifugu</taxon>
    </lineage>
</organism>
<dbReference type="PANTHER" id="PTHR13492">
    <property type="entry name" value="RING FINGER PROTEIN 37"/>
    <property type="match status" value="1"/>
</dbReference>
<feature type="domain" description="RING finger protein 37 N-terminal" evidence="8">
    <location>
        <begin position="4"/>
        <end position="113"/>
    </location>
</feature>
<keyword evidence="6" id="KW-1015">Disulfide bond</keyword>
<comment type="similarity">
    <text evidence="1">Belongs to the vasopressin/oxytocin family.</text>
</comment>
<reference evidence="9" key="2">
    <citation type="submission" date="2025-08" db="UniProtKB">
        <authorList>
            <consortium name="Ensembl"/>
        </authorList>
    </citation>
    <scope>IDENTIFICATION</scope>
</reference>
<dbReference type="SUPFAM" id="SSF49606">
    <property type="entry name" value="Neurophysin II"/>
    <property type="match status" value="1"/>
</dbReference>
<dbReference type="eggNOG" id="KOG2042">
    <property type="taxonomic scope" value="Eukaryota"/>
</dbReference>
<dbReference type="GeneTree" id="ENSGT00390000004511"/>
<keyword evidence="5" id="KW-0027">Amidation</keyword>
<dbReference type="InterPro" id="IPR036387">
    <property type="entry name" value="Neurhyp_horm_dom_sf"/>
</dbReference>
<keyword evidence="3" id="KW-0372">Hormone</keyword>
<dbReference type="SMART" id="SM00003">
    <property type="entry name" value="NH"/>
    <property type="match status" value="1"/>
</dbReference>
<dbReference type="Pfam" id="PF19318">
    <property type="entry name" value="DUF5918"/>
    <property type="match status" value="1"/>
</dbReference>
<dbReference type="GO" id="GO:0005634">
    <property type="term" value="C:nucleus"/>
    <property type="evidence" value="ECO:0007669"/>
    <property type="project" value="TreeGrafter"/>
</dbReference>
<sequence>MVLNLCLPDFNTTVHCNKLCADGYDVTNLVSAEPAVRRRGFKLEYFLRPPVQVTLKFGFLVELCRLDVELWPWGMDQGQACKRLEISTSSDRAQDQKRFHKNDRVKMQMRDQHQDTRGVRSSKMFPGQQWSLQAQQWGDEALPEPQQVTSASLKTESSSSEAQFKLCMSCGPRDRGRCFGPNICCGEGLGCLMGSPETARCAGENYLLTPCQAGGRPCGSEGGRCAVSGLCCNSESCAVDSDCLGETEALEPGDSSAGSSPTELLLRLLHMSSRGQSEY</sequence>
<dbReference type="InterPro" id="IPR045696">
    <property type="entry name" value="Ubox5_N"/>
</dbReference>